<keyword evidence="2" id="KW-1185">Reference proteome</keyword>
<dbReference type="PANTHER" id="PTHR34825:SF1">
    <property type="entry name" value="AAA-ATPASE-LIKE DOMAIN-CONTAINING PROTEIN"/>
    <property type="match status" value="1"/>
</dbReference>
<name>D6WBH2_TRICA</name>
<dbReference type="HOGENOM" id="CLU_1398024_0_0_1"/>
<proteinExistence type="predicted"/>
<sequence length="195" mass="22796">MFLKRALGGDNRYEVFYGITEEELKQLTTKFIEKFWQGVNKLPKEKVESCYNGYQSIGQSRVKIYPIWSIVNALENGELSNYWEQSGIMAGARQGLNILIVRIAIEKLLSGRHIKCEIPYVVSHTYKLELEYLQDLSDVILKWEEKRTLLKPDVFVSFLMQQGYLMYEKNIAGDIFEVKIPNTLIENEFRNLIKT</sequence>
<dbReference type="PhylomeDB" id="D6WBH2"/>
<evidence type="ECO:0000313" key="1">
    <source>
        <dbReference type="EMBL" id="EEZ99167.1"/>
    </source>
</evidence>
<dbReference type="EMBL" id="KQ971308">
    <property type="protein sequence ID" value="EEZ99167.1"/>
    <property type="molecule type" value="Genomic_DNA"/>
</dbReference>
<accession>D6WBH2</accession>
<evidence type="ECO:0000313" key="2">
    <source>
        <dbReference type="Proteomes" id="UP000007266"/>
    </source>
</evidence>
<reference evidence="1 2" key="1">
    <citation type="journal article" date="2008" name="Nature">
        <title>The genome of the model beetle and pest Tribolium castaneum.</title>
        <authorList>
            <consortium name="Tribolium Genome Sequencing Consortium"/>
            <person name="Richards S."/>
            <person name="Gibbs R.A."/>
            <person name="Weinstock G.M."/>
            <person name="Brown S.J."/>
            <person name="Denell R."/>
            <person name="Beeman R.W."/>
            <person name="Gibbs R."/>
            <person name="Beeman R.W."/>
            <person name="Brown S.J."/>
            <person name="Bucher G."/>
            <person name="Friedrich M."/>
            <person name="Grimmelikhuijzen C.J."/>
            <person name="Klingler M."/>
            <person name="Lorenzen M."/>
            <person name="Richards S."/>
            <person name="Roth S."/>
            <person name="Schroder R."/>
            <person name="Tautz D."/>
            <person name="Zdobnov E.M."/>
            <person name="Muzny D."/>
            <person name="Gibbs R.A."/>
            <person name="Weinstock G.M."/>
            <person name="Attaway T."/>
            <person name="Bell S."/>
            <person name="Buhay C.J."/>
            <person name="Chandrabose M.N."/>
            <person name="Chavez D."/>
            <person name="Clerk-Blankenburg K.P."/>
            <person name="Cree A."/>
            <person name="Dao M."/>
            <person name="Davis C."/>
            <person name="Chacko J."/>
            <person name="Dinh H."/>
            <person name="Dugan-Rocha S."/>
            <person name="Fowler G."/>
            <person name="Garner T.T."/>
            <person name="Garnes J."/>
            <person name="Gnirke A."/>
            <person name="Hawes A."/>
            <person name="Hernandez J."/>
            <person name="Hines S."/>
            <person name="Holder M."/>
            <person name="Hume J."/>
            <person name="Jhangiani S.N."/>
            <person name="Joshi V."/>
            <person name="Khan Z.M."/>
            <person name="Jackson L."/>
            <person name="Kovar C."/>
            <person name="Kowis A."/>
            <person name="Lee S."/>
            <person name="Lewis L.R."/>
            <person name="Margolis J."/>
            <person name="Morgan M."/>
            <person name="Nazareth L.V."/>
            <person name="Nguyen N."/>
            <person name="Okwuonu G."/>
            <person name="Parker D."/>
            <person name="Richards S."/>
            <person name="Ruiz S.J."/>
            <person name="Santibanez J."/>
            <person name="Savard J."/>
            <person name="Scherer S.E."/>
            <person name="Schneider B."/>
            <person name="Sodergren E."/>
            <person name="Tautz D."/>
            <person name="Vattahil S."/>
            <person name="Villasana D."/>
            <person name="White C.S."/>
            <person name="Wright R."/>
            <person name="Park Y."/>
            <person name="Beeman R.W."/>
            <person name="Lord J."/>
            <person name="Oppert B."/>
            <person name="Lorenzen M."/>
            <person name="Brown S."/>
            <person name="Wang L."/>
            <person name="Savard J."/>
            <person name="Tautz D."/>
            <person name="Richards S."/>
            <person name="Weinstock G."/>
            <person name="Gibbs R.A."/>
            <person name="Liu Y."/>
            <person name="Worley K."/>
            <person name="Weinstock G."/>
            <person name="Elsik C.G."/>
            <person name="Reese J.T."/>
            <person name="Elhaik E."/>
            <person name="Landan G."/>
            <person name="Graur D."/>
            <person name="Arensburger P."/>
            <person name="Atkinson P."/>
            <person name="Beeman R.W."/>
            <person name="Beidler J."/>
            <person name="Brown S.J."/>
            <person name="Demuth J.P."/>
            <person name="Drury D.W."/>
            <person name="Du Y.Z."/>
            <person name="Fujiwara H."/>
            <person name="Lorenzen M."/>
            <person name="Maselli V."/>
            <person name="Osanai M."/>
            <person name="Park Y."/>
            <person name="Robertson H.M."/>
            <person name="Tu Z."/>
            <person name="Wang J.J."/>
            <person name="Wang S."/>
            <person name="Richards S."/>
            <person name="Song H."/>
            <person name="Zhang L."/>
            <person name="Sodergren E."/>
            <person name="Werner D."/>
            <person name="Stanke M."/>
            <person name="Morgenstern B."/>
            <person name="Solovyev V."/>
            <person name="Kosarev P."/>
            <person name="Brown G."/>
            <person name="Chen H.C."/>
            <person name="Ermolaeva O."/>
            <person name="Hlavina W."/>
            <person name="Kapustin Y."/>
            <person name="Kiryutin B."/>
            <person name="Kitts P."/>
            <person name="Maglott D."/>
            <person name="Pruitt K."/>
            <person name="Sapojnikov V."/>
            <person name="Souvorov A."/>
            <person name="Mackey A.J."/>
            <person name="Waterhouse R.M."/>
            <person name="Wyder S."/>
            <person name="Zdobnov E.M."/>
            <person name="Zdobnov E.M."/>
            <person name="Wyder S."/>
            <person name="Kriventseva E.V."/>
            <person name="Kadowaki T."/>
            <person name="Bork P."/>
            <person name="Aranda M."/>
            <person name="Bao R."/>
            <person name="Beermann A."/>
            <person name="Berns N."/>
            <person name="Bolognesi R."/>
            <person name="Bonneton F."/>
            <person name="Bopp D."/>
            <person name="Brown S.J."/>
            <person name="Bucher G."/>
            <person name="Butts T."/>
            <person name="Chaumot A."/>
            <person name="Denell R.E."/>
            <person name="Ferrier D.E."/>
            <person name="Friedrich M."/>
            <person name="Gordon C.M."/>
            <person name="Jindra M."/>
            <person name="Klingler M."/>
            <person name="Lan Q."/>
            <person name="Lattorff H.M."/>
            <person name="Laudet V."/>
            <person name="von Levetsow C."/>
            <person name="Liu Z."/>
            <person name="Lutz R."/>
            <person name="Lynch J.A."/>
            <person name="da Fonseca R.N."/>
            <person name="Posnien N."/>
            <person name="Reuter R."/>
            <person name="Roth S."/>
            <person name="Savard J."/>
            <person name="Schinko J.B."/>
            <person name="Schmitt C."/>
            <person name="Schoppmeier M."/>
            <person name="Schroder R."/>
            <person name="Shippy T.D."/>
            <person name="Simonnet F."/>
            <person name="Marques-Souza H."/>
            <person name="Tautz D."/>
            <person name="Tomoyasu Y."/>
            <person name="Trauner J."/>
            <person name="Van der Zee M."/>
            <person name="Vervoort M."/>
            <person name="Wittkopp N."/>
            <person name="Wimmer E.A."/>
            <person name="Yang X."/>
            <person name="Jones A.K."/>
            <person name="Sattelle D.B."/>
            <person name="Ebert P.R."/>
            <person name="Nelson D."/>
            <person name="Scott J.G."/>
            <person name="Beeman R.W."/>
            <person name="Muthukrishnan S."/>
            <person name="Kramer K.J."/>
            <person name="Arakane Y."/>
            <person name="Beeman R.W."/>
            <person name="Zhu Q."/>
            <person name="Hogenkamp D."/>
            <person name="Dixit R."/>
            <person name="Oppert B."/>
            <person name="Jiang H."/>
            <person name="Zou Z."/>
            <person name="Marshall J."/>
            <person name="Elpidina E."/>
            <person name="Vinokurov K."/>
            <person name="Oppert C."/>
            <person name="Zou Z."/>
            <person name="Evans J."/>
            <person name="Lu Z."/>
            <person name="Zhao P."/>
            <person name="Sumathipala N."/>
            <person name="Altincicek B."/>
            <person name="Vilcinskas A."/>
            <person name="Williams M."/>
            <person name="Hultmark D."/>
            <person name="Hetru C."/>
            <person name="Jiang H."/>
            <person name="Grimmelikhuijzen C.J."/>
            <person name="Hauser F."/>
            <person name="Cazzamali G."/>
            <person name="Williamson M."/>
            <person name="Park Y."/>
            <person name="Li B."/>
            <person name="Tanaka Y."/>
            <person name="Predel R."/>
            <person name="Neupert S."/>
            <person name="Schachtner J."/>
            <person name="Verleyen P."/>
            <person name="Raible F."/>
            <person name="Bork P."/>
            <person name="Friedrich M."/>
            <person name="Walden K.K."/>
            <person name="Robertson H.M."/>
            <person name="Angeli S."/>
            <person name="Foret S."/>
            <person name="Bucher G."/>
            <person name="Schuetz S."/>
            <person name="Maleszka R."/>
            <person name="Wimmer E.A."/>
            <person name="Beeman R.W."/>
            <person name="Lorenzen M."/>
            <person name="Tomoyasu Y."/>
            <person name="Miller S.C."/>
            <person name="Grossmann D."/>
            <person name="Bucher G."/>
        </authorList>
    </citation>
    <scope>NUCLEOTIDE SEQUENCE [LARGE SCALE GENOMIC DNA]</scope>
    <source>
        <strain evidence="1 2">Georgia GA2</strain>
    </source>
</reference>
<reference evidence="1 2" key="2">
    <citation type="journal article" date="2010" name="Nucleic Acids Res.">
        <title>BeetleBase in 2010: revisions to provide comprehensive genomic information for Tribolium castaneum.</title>
        <authorList>
            <person name="Kim H.S."/>
            <person name="Murphy T."/>
            <person name="Xia J."/>
            <person name="Caragea D."/>
            <person name="Park Y."/>
            <person name="Beeman R.W."/>
            <person name="Lorenzen M.D."/>
            <person name="Butcher S."/>
            <person name="Manak J.R."/>
            <person name="Brown S.J."/>
        </authorList>
    </citation>
    <scope>GENOME REANNOTATION</scope>
    <source>
        <strain evidence="1 2">Georgia GA2</strain>
    </source>
</reference>
<dbReference type="PANTHER" id="PTHR34825">
    <property type="entry name" value="CONSERVED PROTEIN, WITH A WEAK D-GALACTARATE DEHYDRATASE/ALTRONATE HYDROLASE DOMAIN"/>
    <property type="match status" value="1"/>
</dbReference>
<dbReference type="AlphaFoldDB" id="D6WBH2"/>
<gene>
    <name evidence="1" type="primary">GLEAN_16166</name>
    <name evidence="1" type="ORF">TcasGA2_TC016166</name>
</gene>
<dbReference type="Proteomes" id="UP000007266">
    <property type="component" value="Linkage group 2"/>
</dbReference>
<protein>
    <submittedName>
        <fullName evidence="1">Uncharacterized protein</fullName>
    </submittedName>
</protein>
<organism evidence="1 2">
    <name type="scientific">Tribolium castaneum</name>
    <name type="common">Red flour beetle</name>
    <dbReference type="NCBI Taxonomy" id="7070"/>
    <lineage>
        <taxon>Eukaryota</taxon>
        <taxon>Metazoa</taxon>
        <taxon>Ecdysozoa</taxon>
        <taxon>Arthropoda</taxon>
        <taxon>Hexapoda</taxon>
        <taxon>Insecta</taxon>
        <taxon>Pterygota</taxon>
        <taxon>Neoptera</taxon>
        <taxon>Endopterygota</taxon>
        <taxon>Coleoptera</taxon>
        <taxon>Polyphaga</taxon>
        <taxon>Cucujiformia</taxon>
        <taxon>Tenebrionidae</taxon>
        <taxon>Tenebrionidae incertae sedis</taxon>
        <taxon>Tribolium</taxon>
    </lineage>
</organism>